<dbReference type="GO" id="GO:0030246">
    <property type="term" value="F:carbohydrate binding"/>
    <property type="evidence" value="ECO:0007669"/>
    <property type="project" value="InterPro"/>
</dbReference>
<dbReference type="InterPro" id="IPR011013">
    <property type="entry name" value="Gal_mutarotase_sf_dom"/>
</dbReference>
<dbReference type="GO" id="GO:0006006">
    <property type="term" value="P:glucose metabolic process"/>
    <property type="evidence" value="ECO:0007669"/>
    <property type="project" value="TreeGrafter"/>
</dbReference>
<dbReference type="GO" id="GO:0033499">
    <property type="term" value="P:galactose catabolic process via UDP-galactose, Leloir pathway"/>
    <property type="evidence" value="ECO:0007669"/>
    <property type="project" value="TreeGrafter"/>
</dbReference>
<dbReference type="PROSITE" id="PS00545">
    <property type="entry name" value="ALDOSE_1_EPIMERASE"/>
    <property type="match status" value="1"/>
</dbReference>
<dbReference type="InterPro" id="IPR018052">
    <property type="entry name" value="Ald1_epimerase_CS"/>
</dbReference>
<organism evidence="4 5">
    <name type="scientific">[Eubacterium] hominis</name>
    <dbReference type="NCBI Taxonomy" id="2764325"/>
    <lineage>
        <taxon>Bacteria</taxon>
        <taxon>Bacillati</taxon>
        <taxon>Bacillota</taxon>
        <taxon>Erysipelotrichia</taxon>
        <taxon>Erysipelotrichales</taxon>
        <taxon>Erysipelotrichaceae</taxon>
        <taxon>Amedibacillus</taxon>
    </lineage>
</organism>
<dbReference type="PANTHER" id="PTHR10091">
    <property type="entry name" value="ALDOSE-1-EPIMERASE"/>
    <property type="match status" value="1"/>
</dbReference>
<evidence type="ECO:0000313" key="5">
    <source>
        <dbReference type="Proteomes" id="UP000515856"/>
    </source>
</evidence>
<dbReference type="PANTHER" id="PTHR10091:SF0">
    <property type="entry name" value="GALACTOSE MUTAROTASE"/>
    <property type="match status" value="1"/>
</dbReference>
<dbReference type="RefSeq" id="WP_117454439.1">
    <property type="nucleotide sequence ID" value="NZ_CP060636.1"/>
</dbReference>
<sequence>MKQVASYHEAPVYEYTIENKVLKIHVLNFGGTISGIYFKEDHTNMVASFLNKQDYIDQGGPYLNALVGPVAGRIAYGKYEINGVTHQLSINNGVHHLHGGESGVSKKLFDIIQLNDTSLHLHLETSHEEDGYPFGTYIYDIDYILNDHDFTIKYHCTPPDVSLLNMTNHLYFNLGGMKEDITHHLLKLPSTKKCRIEKECHPSCIEPIIKGSAFDFSSLSEIEQNLIINDPEFENTKYYDTPFLLDEGHIILKDPHIAHRLDILTDQSSVVVYTANWFDENQIFESGMKGHALCSIALETQDIPNGINIEGCHPHQIYDPQHPYTQTTTYRFTKE</sequence>
<evidence type="ECO:0000256" key="3">
    <source>
        <dbReference type="ARBA" id="ARBA00033373"/>
    </source>
</evidence>
<dbReference type="InterPro" id="IPR008183">
    <property type="entry name" value="Aldose_1/G6P_1-epimerase"/>
</dbReference>
<dbReference type="Pfam" id="PF01263">
    <property type="entry name" value="Aldose_epim"/>
    <property type="match status" value="1"/>
</dbReference>
<dbReference type="Proteomes" id="UP000515856">
    <property type="component" value="Chromosome"/>
</dbReference>
<gene>
    <name evidence="4" type="ORF">H9Q80_10545</name>
</gene>
<dbReference type="InterPro" id="IPR014718">
    <property type="entry name" value="GH-type_carb-bd"/>
</dbReference>
<protein>
    <recommendedName>
        <fullName evidence="1">Aldose 1-epimerase</fullName>
    </recommendedName>
    <alternativeName>
        <fullName evidence="3">Galactose mutarotase</fullName>
    </alternativeName>
    <alternativeName>
        <fullName evidence="2">Type-1 mutarotase</fullName>
    </alternativeName>
</protein>
<dbReference type="KEGG" id="ehn:H9Q80_10545"/>
<dbReference type="GO" id="GO:0004034">
    <property type="term" value="F:aldose 1-epimerase activity"/>
    <property type="evidence" value="ECO:0007669"/>
    <property type="project" value="TreeGrafter"/>
</dbReference>
<keyword evidence="5" id="KW-1185">Reference proteome</keyword>
<name>A0A7G9GIV0_9FIRM</name>
<dbReference type="EMBL" id="CP060636">
    <property type="protein sequence ID" value="QNM10732.1"/>
    <property type="molecule type" value="Genomic_DNA"/>
</dbReference>
<dbReference type="AlphaFoldDB" id="A0A7G9GIV0"/>
<evidence type="ECO:0000313" key="4">
    <source>
        <dbReference type="EMBL" id="QNM10732.1"/>
    </source>
</evidence>
<reference evidence="4 5" key="1">
    <citation type="submission" date="2020-08" db="EMBL/GenBank/DDBJ databases">
        <authorList>
            <person name="Liu C."/>
            <person name="Sun Q."/>
        </authorList>
    </citation>
    <scope>NUCLEOTIDE SEQUENCE [LARGE SCALE GENOMIC DNA]</scope>
    <source>
        <strain evidence="4 5">NSJ-61</strain>
    </source>
</reference>
<accession>A0A7G9GIV0</accession>
<dbReference type="SUPFAM" id="SSF74650">
    <property type="entry name" value="Galactose mutarotase-like"/>
    <property type="match status" value="1"/>
</dbReference>
<evidence type="ECO:0000256" key="2">
    <source>
        <dbReference type="ARBA" id="ARBA00032300"/>
    </source>
</evidence>
<evidence type="ECO:0000256" key="1">
    <source>
        <dbReference type="ARBA" id="ARBA00014165"/>
    </source>
</evidence>
<dbReference type="Gene3D" id="2.70.98.10">
    <property type="match status" value="1"/>
</dbReference>
<dbReference type="GO" id="GO:0005737">
    <property type="term" value="C:cytoplasm"/>
    <property type="evidence" value="ECO:0007669"/>
    <property type="project" value="TreeGrafter"/>
</dbReference>
<proteinExistence type="predicted"/>